<evidence type="ECO:0000313" key="3">
    <source>
        <dbReference type="EMBL" id="PSK88885.1"/>
    </source>
</evidence>
<keyword evidence="1" id="KW-0472">Membrane</keyword>
<dbReference type="AlphaFoldDB" id="A0A2P8CV91"/>
<feature type="transmembrane region" description="Helical" evidence="1">
    <location>
        <begin position="6"/>
        <end position="23"/>
    </location>
</feature>
<proteinExistence type="predicted"/>
<dbReference type="EMBL" id="PYGD01000014">
    <property type="protein sequence ID" value="PSK88885.1"/>
    <property type="molecule type" value="Genomic_DNA"/>
</dbReference>
<keyword evidence="4" id="KW-1185">Reference proteome</keyword>
<evidence type="ECO:0000256" key="1">
    <source>
        <dbReference type="SAM" id="Phobius"/>
    </source>
</evidence>
<organism evidence="3 4">
    <name type="scientific">Taibaiella chishuiensis</name>
    <dbReference type="NCBI Taxonomy" id="1434707"/>
    <lineage>
        <taxon>Bacteria</taxon>
        <taxon>Pseudomonadati</taxon>
        <taxon>Bacteroidota</taxon>
        <taxon>Chitinophagia</taxon>
        <taxon>Chitinophagales</taxon>
        <taxon>Chitinophagaceae</taxon>
        <taxon>Taibaiella</taxon>
    </lineage>
</organism>
<protein>
    <submittedName>
        <fullName evidence="3">Uncharacterized protein YigE (DUF2233 family)</fullName>
    </submittedName>
</protein>
<accession>A0A2P8CV91</accession>
<evidence type="ECO:0000313" key="4">
    <source>
        <dbReference type="Proteomes" id="UP000240572"/>
    </source>
</evidence>
<dbReference type="Pfam" id="PF09992">
    <property type="entry name" value="NAGPA"/>
    <property type="match status" value="1"/>
</dbReference>
<gene>
    <name evidence="3" type="ORF">B0I18_11497</name>
</gene>
<reference evidence="3 4" key="1">
    <citation type="submission" date="2018-03" db="EMBL/GenBank/DDBJ databases">
        <title>Genomic Encyclopedia of Type Strains, Phase III (KMG-III): the genomes of soil and plant-associated and newly described type strains.</title>
        <authorList>
            <person name="Whitman W."/>
        </authorList>
    </citation>
    <scope>NUCLEOTIDE SEQUENCE [LARGE SCALE GENOMIC DNA]</scope>
    <source>
        <strain evidence="3 4">CGMCC 1.12700</strain>
    </source>
</reference>
<dbReference type="Proteomes" id="UP000240572">
    <property type="component" value="Unassembled WGS sequence"/>
</dbReference>
<evidence type="ECO:0000259" key="2">
    <source>
        <dbReference type="Pfam" id="PF09992"/>
    </source>
</evidence>
<comment type="caution">
    <text evidence="3">The sequence shown here is derived from an EMBL/GenBank/DDBJ whole genome shotgun (WGS) entry which is preliminary data.</text>
</comment>
<sequence>MSKKEIIFIAIALFWLAAGFYLFKKTRTTADDRFISYTADTRTEQIRLYWKDEQGKDFRNIGNLLTWTGQHQVTLSFAMNGGMYQPDFSPVGLLIAESVLLHPADTGNGKGNFYKKPNGVFFVRPDGSAGICITQDISRAGKMAYATQSGPMLLQDGQINPSFKQDSANLLVRNGVGILPGGKVLFVLSKKAISFYDFAAYFKTMGCKDALYLDGQISRAYQPAQQWEQKDGDLGVIIGVYPKTNP</sequence>
<keyword evidence="1" id="KW-1133">Transmembrane helix</keyword>
<dbReference type="InterPro" id="IPR018711">
    <property type="entry name" value="NAGPA"/>
</dbReference>
<dbReference type="RefSeq" id="WP_219906040.1">
    <property type="nucleotide sequence ID" value="NZ_PYGD01000014.1"/>
</dbReference>
<keyword evidence="1" id="KW-0812">Transmembrane</keyword>
<feature type="domain" description="Phosphodiester glycosidase" evidence="2">
    <location>
        <begin position="76"/>
        <end position="220"/>
    </location>
</feature>
<name>A0A2P8CV91_9BACT</name>